<evidence type="ECO:0000313" key="1">
    <source>
        <dbReference type="EMBL" id="BAQ71283.1"/>
    </source>
</evidence>
<dbReference type="PATRIC" id="fig|35806.4.peg.4266"/>
<dbReference type="EMBL" id="AP014800">
    <property type="protein sequence ID" value="BAQ71283.1"/>
    <property type="molecule type" value="Genomic_DNA"/>
</dbReference>
<gene>
    <name evidence="1" type="ORF">NHU_04163</name>
</gene>
<dbReference type="Proteomes" id="UP000064912">
    <property type="component" value="Chromosome"/>
</dbReference>
<dbReference type="KEGG" id="rsu:NHU_04163"/>
<accession>A0A0D6B836</accession>
<name>A0A0D6B836_RHOSU</name>
<proteinExistence type="predicted"/>
<dbReference type="AlphaFoldDB" id="A0A0D6B836"/>
<reference evidence="1 2" key="1">
    <citation type="submission" date="2015-02" db="EMBL/GenBank/DDBJ databases">
        <title>Genome sequene of Rhodovulum sulfidophilum DSM 2351.</title>
        <authorList>
            <person name="Nagao N."/>
        </authorList>
    </citation>
    <scope>NUCLEOTIDE SEQUENCE [LARGE SCALE GENOMIC DNA]</scope>
    <source>
        <strain evidence="1 2">DSM 2351</strain>
    </source>
</reference>
<evidence type="ECO:0000313" key="2">
    <source>
        <dbReference type="Proteomes" id="UP000064912"/>
    </source>
</evidence>
<sequence>MAQPRPPIVPMQPHVTLPGNHVLLFLPRRSRHVPPGAWIDWDAPIPAHWRTIAHEKGFRIDRRIRDRNHVVLECRSCGGQTAQKLHTLRSAHPDCGACQNRHVTETAAAAGLVFLGYHPEDRHAGIYRAACGHRITRQFELVDRMARGEVSARCGTCLRAREETEAQRAGWERIDHDPEGNSNYRLYRHRCGHEQRIARVNMFWQQCDCGGCGESWSARQSTIYLVRIGCGGHEVLKLGFSAHPEKRFRYQLGLPRKARLEPLRMVHIRTGNVACRLEKAAHAWLRRRFPDAVVPRAEYQAFLNVSSEIYRPALLPELLRLMDRLADEVAADPRS</sequence>
<protein>
    <submittedName>
        <fullName evidence="1">Uncharacterized protein</fullName>
    </submittedName>
</protein>
<organism evidence="1 2">
    <name type="scientific">Rhodovulum sulfidophilum</name>
    <name type="common">Rhodobacter sulfidophilus</name>
    <dbReference type="NCBI Taxonomy" id="35806"/>
    <lineage>
        <taxon>Bacteria</taxon>
        <taxon>Pseudomonadati</taxon>
        <taxon>Pseudomonadota</taxon>
        <taxon>Alphaproteobacteria</taxon>
        <taxon>Rhodobacterales</taxon>
        <taxon>Paracoccaceae</taxon>
        <taxon>Rhodovulum</taxon>
    </lineage>
</organism>